<evidence type="ECO:0000313" key="3">
    <source>
        <dbReference type="Proteomes" id="UP000007800"/>
    </source>
</evidence>
<dbReference type="Proteomes" id="UP000007800">
    <property type="component" value="Unassembled WGS sequence"/>
</dbReference>
<sequence>MVLILPYIGIFALLATQSDAKYPPPNGRYFKQLPDSATVAATFEDDPSLTYTVTLRITCTQTPLGAESRPLALESSNYEYRIARLDMGVFYAFCIRAAEKCPNLLTEQDLERFVYHGKEDTVEAKVKGKFVTLVKSPA</sequence>
<name>C5KQA6_PERM5</name>
<feature type="signal peptide" evidence="1">
    <location>
        <begin position="1"/>
        <end position="20"/>
    </location>
</feature>
<accession>C5KQA6</accession>
<evidence type="ECO:0000256" key="1">
    <source>
        <dbReference type="SAM" id="SignalP"/>
    </source>
</evidence>
<feature type="chain" id="PRO_5002952034" description="Fibronectin type-III domain-containing protein" evidence="1">
    <location>
        <begin position="21"/>
        <end position="138"/>
    </location>
</feature>
<dbReference type="EMBL" id="GG675296">
    <property type="protein sequence ID" value="EER13328.1"/>
    <property type="molecule type" value="Genomic_DNA"/>
</dbReference>
<keyword evidence="3" id="KW-1185">Reference proteome</keyword>
<organism evidence="3">
    <name type="scientific">Perkinsus marinus (strain ATCC 50983 / TXsc)</name>
    <dbReference type="NCBI Taxonomy" id="423536"/>
    <lineage>
        <taxon>Eukaryota</taxon>
        <taxon>Sar</taxon>
        <taxon>Alveolata</taxon>
        <taxon>Perkinsozoa</taxon>
        <taxon>Perkinsea</taxon>
        <taxon>Perkinsida</taxon>
        <taxon>Perkinsidae</taxon>
        <taxon>Perkinsus</taxon>
    </lineage>
</organism>
<protein>
    <recommendedName>
        <fullName evidence="4">Fibronectin type-III domain-containing protein</fullName>
    </recommendedName>
</protein>
<dbReference type="InParanoid" id="C5KQA6"/>
<dbReference type="AlphaFoldDB" id="C5KQA6"/>
<gene>
    <name evidence="2" type="ORF">Pmar_PMAR007131</name>
</gene>
<keyword evidence="1" id="KW-0732">Signal</keyword>
<evidence type="ECO:0000313" key="2">
    <source>
        <dbReference type="EMBL" id="EER13328.1"/>
    </source>
</evidence>
<proteinExistence type="predicted"/>
<dbReference type="GeneID" id="9041344"/>
<reference evidence="2 3" key="1">
    <citation type="submission" date="2008-07" db="EMBL/GenBank/DDBJ databases">
        <authorList>
            <person name="El-Sayed N."/>
            <person name="Caler E."/>
            <person name="Inman J."/>
            <person name="Amedeo P."/>
            <person name="Hass B."/>
            <person name="Wortman J."/>
        </authorList>
    </citation>
    <scope>NUCLEOTIDE SEQUENCE [LARGE SCALE GENOMIC DNA]</scope>
    <source>
        <strain evidence="3">ATCC 50983 / TXsc</strain>
    </source>
</reference>
<evidence type="ECO:0008006" key="4">
    <source>
        <dbReference type="Google" id="ProtNLM"/>
    </source>
</evidence>
<dbReference type="RefSeq" id="XP_002781533.1">
    <property type="nucleotide sequence ID" value="XM_002781487.1"/>
</dbReference>